<dbReference type="AlphaFoldDB" id="A0AA35Z5A0"/>
<keyword evidence="2" id="KW-1185">Reference proteome</keyword>
<protein>
    <submittedName>
        <fullName evidence="1">Uncharacterized protein</fullName>
    </submittedName>
</protein>
<sequence length="113" mass="13090">MNNSWRCFRAQKLWRDIFKHENIEFSTDELVKEVENSVVEFKKHAQEYDEESIQEQVQEVLEGAKVVKGALEMEAELDCLGRPIAVDDGVGKTLSDSRWKAPSQQVRRVTIHT</sequence>
<evidence type="ECO:0000313" key="2">
    <source>
        <dbReference type="Proteomes" id="UP001177003"/>
    </source>
</evidence>
<dbReference type="EMBL" id="OX465081">
    <property type="protein sequence ID" value="CAI9285903.1"/>
    <property type="molecule type" value="Genomic_DNA"/>
</dbReference>
<name>A0AA35Z5A0_LACSI</name>
<gene>
    <name evidence="1" type="ORF">LSALG_LOCUS25354</name>
</gene>
<evidence type="ECO:0000313" key="1">
    <source>
        <dbReference type="EMBL" id="CAI9285903.1"/>
    </source>
</evidence>
<accession>A0AA35Z5A0</accession>
<organism evidence="1 2">
    <name type="scientific">Lactuca saligna</name>
    <name type="common">Willowleaf lettuce</name>
    <dbReference type="NCBI Taxonomy" id="75948"/>
    <lineage>
        <taxon>Eukaryota</taxon>
        <taxon>Viridiplantae</taxon>
        <taxon>Streptophyta</taxon>
        <taxon>Embryophyta</taxon>
        <taxon>Tracheophyta</taxon>
        <taxon>Spermatophyta</taxon>
        <taxon>Magnoliopsida</taxon>
        <taxon>eudicotyledons</taxon>
        <taxon>Gunneridae</taxon>
        <taxon>Pentapetalae</taxon>
        <taxon>asterids</taxon>
        <taxon>campanulids</taxon>
        <taxon>Asterales</taxon>
        <taxon>Asteraceae</taxon>
        <taxon>Cichorioideae</taxon>
        <taxon>Cichorieae</taxon>
        <taxon>Lactucinae</taxon>
        <taxon>Lactuca</taxon>
    </lineage>
</organism>
<proteinExistence type="predicted"/>
<dbReference type="Proteomes" id="UP001177003">
    <property type="component" value="Chromosome 5"/>
</dbReference>
<reference evidence="1" key="1">
    <citation type="submission" date="2023-04" db="EMBL/GenBank/DDBJ databases">
        <authorList>
            <person name="Vijverberg K."/>
            <person name="Xiong W."/>
            <person name="Schranz E."/>
        </authorList>
    </citation>
    <scope>NUCLEOTIDE SEQUENCE</scope>
</reference>